<feature type="transmembrane region" description="Helical" evidence="5">
    <location>
        <begin position="26"/>
        <end position="47"/>
    </location>
</feature>
<dbReference type="Pfam" id="PF04335">
    <property type="entry name" value="VirB8"/>
    <property type="match status" value="1"/>
</dbReference>
<dbReference type="Proteomes" id="UP000249557">
    <property type="component" value="Unassembled WGS sequence"/>
</dbReference>
<protein>
    <submittedName>
        <fullName evidence="7">Type VI secretion protein</fullName>
    </submittedName>
</protein>
<evidence type="ECO:0000313" key="7">
    <source>
        <dbReference type="EMBL" id="PZO77952.1"/>
    </source>
</evidence>
<evidence type="ECO:0000256" key="1">
    <source>
        <dbReference type="ARBA" id="ARBA00004167"/>
    </source>
</evidence>
<evidence type="ECO:0000256" key="2">
    <source>
        <dbReference type="ARBA" id="ARBA00022692"/>
    </source>
</evidence>
<dbReference type="InterPro" id="IPR007430">
    <property type="entry name" value="VirB8"/>
</dbReference>
<keyword evidence="3 5" id="KW-1133">Transmembrane helix</keyword>
<dbReference type="InterPro" id="IPR026264">
    <property type="entry name" value="VirB8/PtlE"/>
</dbReference>
<comment type="subcellular location">
    <subcellularLocation>
        <location evidence="1">Membrane</location>
        <topology evidence="1">Single-pass membrane protein</topology>
    </subcellularLocation>
</comment>
<feature type="domain" description="Bacterial virulence protein VirB8" evidence="6">
    <location>
        <begin position="7"/>
        <end position="213"/>
    </location>
</feature>
<accession>A0A2W4ZBM0</accession>
<dbReference type="EMBL" id="QFNK01000404">
    <property type="protein sequence ID" value="PZO77952.1"/>
    <property type="molecule type" value="Genomic_DNA"/>
</dbReference>
<name>A0A2W4ZBM0_9BACT</name>
<dbReference type="GO" id="GO:0016020">
    <property type="term" value="C:membrane"/>
    <property type="evidence" value="ECO:0007669"/>
    <property type="project" value="UniProtKB-SubCell"/>
</dbReference>
<organism evidence="7 8">
    <name type="scientific">Micavibrio aeruginosavorus</name>
    <dbReference type="NCBI Taxonomy" id="349221"/>
    <lineage>
        <taxon>Bacteria</taxon>
        <taxon>Pseudomonadati</taxon>
        <taxon>Bdellovibrionota</taxon>
        <taxon>Bdellovibrionia</taxon>
        <taxon>Bdellovibrionales</taxon>
        <taxon>Pseudobdellovibrionaceae</taxon>
        <taxon>Micavibrio</taxon>
    </lineage>
</organism>
<keyword evidence="2 5" id="KW-0812">Transmembrane</keyword>
<sequence>DPYFKAAQTWEQEIIANAIQSRNRAWIISFFCMALAVLSVVALLLLLPLKTFEPYVVTVDRSTGYLELTRGLYQGNLTQDEAITQANLVKYVSLRESYNPSILRENYDLVSLMSQGMALQEYQQLWNGKNPDNPSIVYGRKTAIDIKIQSVSFLNDKTASIRFQRELKENNQTRVSYWTAIIDYQYTQKPMKMADRFLNPLGFQVTSYRINPEVLESVR</sequence>
<dbReference type="CDD" id="cd16424">
    <property type="entry name" value="VirB8"/>
    <property type="match status" value="1"/>
</dbReference>
<evidence type="ECO:0000256" key="3">
    <source>
        <dbReference type="ARBA" id="ARBA00022989"/>
    </source>
</evidence>
<dbReference type="SUPFAM" id="SSF54427">
    <property type="entry name" value="NTF2-like"/>
    <property type="match status" value="1"/>
</dbReference>
<evidence type="ECO:0000256" key="5">
    <source>
        <dbReference type="SAM" id="Phobius"/>
    </source>
</evidence>
<evidence type="ECO:0000256" key="4">
    <source>
        <dbReference type="ARBA" id="ARBA00023136"/>
    </source>
</evidence>
<reference evidence="7 8" key="1">
    <citation type="submission" date="2017-08" db="EMBL/GenBank/DDBJ databases">
        <title>Infants hospitalized years apart are colonized by the same room-sourced microbial strains.</title>
        <authorList>
            <person name="Brooks B."/>
            <person name="Olm M.R."/>
            <person name="Firek B.A."/>
            <person name="Baker R."/>
            <person name="Thomas B.C."/>
            <person name="Morowitz M.J."/>
            <person name="Banfield J.F."/>
        </authorList>
    </citation>
    <scope>NUCLEOTIDE SEQUENCE [LARGE SCALE GENOMIC DNA]</scope>
    <source>
        <strain evidence="7">S2_018_000_R2_104</strain>
    </source>
</reference>
<dbReference type="InterPro" id="IPR032710">
    <property type="entry name" value="NTF2-like_dom_sf"/>
</dbReference>
<comment type="caution">
    <text evidence="7">The sequence shown here is derived from an EMBL/GenBank/DDBJ whole genome shotgun (WGS) entry which is preliminary data.</text>
</comment>
<dbReference type="GO" id="GO:0030255">
    <property type="term" value="P:protein secretion by the type IV secretion system"/>
    <property type="evidence" value="ECO:0007669"/>
    <property type="project" value="InterPro"/>
</dbReference>
<proteinExistence type="predicted"/>
<gene>
    <name evidence="7" type="ORF">DI626_12150</name>
</gene>
<dbReference type="AlphaFoldDB" id="A0A2W4ZBM0"/>
<dbReference type="PIRSF" id="PIRSF003299">
    <property type="entry name" value="VirB8_PtlE"/>
    <property type="match status" value="1"/>
</dbReference>
<keyword evidence="4 5" id="KW-0472">Membrane</keyword>
<feature type="non-terminal residue" evidence="7">
    <location>
        <position position="1"/>
    </location>
</feature>
<dbReference type="Gene3D" id="3.10.450.230">
    <property type="entry name" value="VirB8 protein"/>
    <property type="match status" value="1"/>
</dbReference>
<evidence type="ECO:0000313" key="8">
    <source>
        <dbReference type="Proteomes" id="UP000249557"/>
    </source>
</evidence>
<evidence type="ECO:0000259" key="6">
    <source>
        <dbReference type="Pfam" id="PF04335"/>
    </source>
</evidence>